<evidence type="ECO:0000313" key="4">
    <source>
        <dbReference type="EMBL" id="CAF3414095.1"/>
    </source>
</evidence>
<dbReference type="EMBL" id="CAJNYT010001475">
    <property type="protein sequence ID" value="CAF3414095.1"/>
    <property type="molecule type" value="Genomic_DNA"/>
</dbReference>
<dbReference type="EMBL" id="CAJOBS010001459">
    <property type="protein sequence ID" value="CAF4732676.1"/>
    <property type="molecule type" value="Genomic_DNA"/>
</dbReference>
<dbReference type="OrthoDB" id="10018634at2759"/>
<dbReference type="Proteomes" id="UP000663851">
    <property type="component" value="Unassembled WGS sequence"/>
</dbReference>
<dbReference type="Proteomes" id="UP000663869">
    <property type="component" value="Unassembled WGS sequence"/>
</dbReference>
<dbReference type="EMBL" id="CAJNXB010000335">
    <property type="protein sequence ID" value="CAF3044480.1"/>
    <property type="molecule type" value="Genomic_DNA"/>
</dbReference>
<dbReference type="Proteomes" id="UP000663833">
    <property type="component" value="Unassembled WGS sequence"/>
</dbReference>
<evidence type="ECO:0000313" key="11">
    <source>
        <dbReference type="Proteomes" id="UP000663865"/>
    </source>
</evidence>
<dbReference type="EMBL" id="CAJNYV010001240">
    <property type="protein sequence ID" value="CAF3411787.1"/>
    <property type="molecule type" value="Genomic_DNA"/>
</dbReference>
<evidence type="ECO:0000313" key="6">
    <source>
        <dbReference type="EMBL" id="CAF4311521.1"/>
    </source>
</evidence>
<dbReference type="Proteomes" id="UP000663865">
    <property type="component" value="Unassembled WGS sequence"/>
</dbReference>
<dbReference type="EMBL" id="CAJOBP010001905">
    <property type="protein sequence ID" value="CAF4320448.1"/>
    <property type="molecule type" value="Genomic_DNA"/>
</dbReference>
<gene>
    <name evidence="5" type="ORF">FME351_LOCUS20131</name>
    <name evidence="4" type="ORF">GRG538_LOCUS11196</name>
    <name evidence="6" type="ORF">HFQ381_LOCUS14202</name>
    <name evidence="3" type="ORF">KIK155_LOCUS9105</name>
    <name evidence="2" type="ORF">LUA448_LOCUS14415</name>
    <name evidence="10" type="ORF">QYT958_LOCUS23535</name>
    <name evidence="1" type="ORF">TIS948_LOCUS3692</name>
    <name evidence="9" type="ORF">TOA249_LOCUS19004</name>
    <name evidence="8" type="ORF">TSG867_LOCUS21039</name>
    <name evidence="7" type="ORF">UJA718_LOCUS13829</name>
</gene>
<evidence type="ECO:0000313" key="1">
    <source>
        <dbReference type="EMBL" id="CAF3044480.1"/>
    </source>
</evidence>
<dbReference type="AlphaFoldDB" id="A0A818B3H6"/>
<evidence type="ECO:0000313" key="3">
    <source>
        <dbReference type="EMBL" id="CAF3411787.1"/>
    </source>
</evidence>
<keyword evidence="12" id="KW-1185">Reference proteome</keyword>
<evidence type="ECO:0000313" key="10">
    <source>
        <dbReference type="EMBL" id="CAF4795327.1"/>
    </source>
</evidence>
<proteinExistence type="predicted"/>
<sequence>MAFAPCLSSTPKFVPVMNQPSHFILSAPILLKVEKQRQLPKPKLHSYCRPLKKCSRYHSQKSNASTAINRQQQFDNDITIHNNQQHIFFCLPFNFFHISKRRRHGPCHV</sequence>
<dbReference type="EMBL" id="CAJOBR010004784">
    <property type="protein sequence ID" value="CAF4795327.1"/>
    <property type="molecule type" value="Genomic_DNA"/>
</dbReference>
<evidence type="ECO:0000313" key="8">
    <source>
        <dbReference type="EMBL" id="CAF4500354.1"/>
    </source>
</evidence>
<accession>A0A818B3H6</accession>
<dbReference type="EMBL" id="CAJOBO010000919">
    <property type="protein sequence ID" value="CAF4311521.1"/>
    <property type="molecule type" value="Genomic_DNA"/>
</dbReference>
<dbReference type="Proteomes" id="UP000663862">
    <property type="component" value="Unassembled WGS sequence"/>
</dbReference>
<evidence type="ECO:0000313" key="5">
    <source>
        <dbReference type="EMBL" id="CAF3564445.1"/>
    </source>
</evidence>
<evidence type="ECO:0000313" key="2">
    <source>
        <dbReference type="EMBL" id="CAF3366268.1"/>
    </source>
</evidence>
<evidence type="ECO:0000313" key="12">
    <source>
        <dbReference type="Proteomes" id="UP000663873"/>
    </source>
</evidence>
<dbReference type="Proteomes" id="UP000663838">
    <property type="component" value="Unassembled WGS sequence"/>
</dbReference>
<evidence type="ECO:0000313" key="9">
    <source>
        <dbReference type="EMBL" id="CAF4732676.1"/>
    </source>
</evidence>
<dbReference type="Proteomes" id="UP000663825">
    <property type="component" value="Unassembled WGS sequence"/>
</dbReference>
<comment type="caution">
    <text evidence="3">The sequence shown here is derived from an EMBL/GenBank/DDBJ whole genome shotgun (WGS) entry which is preliminary data.</text>
</comment>
<dbReference type="EMBL" id="CAJNYU010002561">
    <property type="protein sequence ID" value="CAF3564445.1"/>
    <property type="molecule type" value="Genomic_DNA"/>
</dbReference>
<evidence type="ECO:0000313" key="7">
    <source>
        <dbReference type="EMBL" id="CAF4320448.1"/>
    </source>
</evidence>
<organism evidence="3 11">
    <name type="scientific">Rotaria socialis</name>
    <dbReference type="NCBI Taxonomy" id="392032"/>
    <lineage>
        <taxon>Eukaryota</taxon>
        <taxon>Metazoa</taxon>
        <taxon>Spiralia</taxon>
        <taxon>Gnathifera</taxon>
        <taxon>Rotifera</taxon>
        <taxon>Eurotatoria</taxon>
        <taxon>Bdelloidea</taxon>
        <taxon>Philodinida</taxon>
        <taxon>Philodinidae</taxon>
        <taxon>Rotaria</taxon>
    </lineage>
</organism>
<dbReference type="Proteomes" id="UP000663848">
    <property type="component" value="Unassembled WGS sequence"/>
</dbReference>
<reference evidence="3" key="1">
    <citation type="submission" date="2021-02" db="EMBL/GenBank/DDBJ databases">
        <authorList>
            <person name="Nowell W R."/>
        </authorList>
    </citation>
    <scope>NUCLEOTIDE SEQUENCE</scope>
</reference>
<dbReference type="Proteomes" id="UP000663873">
    <property type="component" value="Unassembled WGS sequence"/>
</dbReference>
<dbReference type="EMBL" id="CAJNYD010001822">
    <property type="protein sequence ID" value="CAF3366268.1"/>
    <property type="molecule type" value="Genomic_DNA"/>
</dbReference>
<name>A0A818B3H6_9BILA</name>
<protein>
    <submittedName>
        <fullName evidence="3">Uncharacterized protein</fullName>
    </submittedName>
</protein>
<dbReference type="Proteomes" id="UP000663872">
    <property type="component" value="Unassembled WGS sequence"/>
</dbReference>
<dbReference type="EMBL" id="CAJOBQ010001594">
    <property type="protein sequence ID" value="CAF4500354.1"/>
    <property type="molecule type" value="Genomic_DNA"/>
</dbReference>